<evidence type="ECO:0000313" key="2">
    <source>
        <dbReference type="Proteomes" id="UP000054995"/>
    </source>
</evidence>
<dbReference type="EMBL" id="JYDT01000016">
    <property type="protein sequence ID" value="KRY91065.1"/>
    <property type="molecule type" value="Genomic_DNA"/>
</dbReference>
<organism evidence="1 2">
    <name type="scientific">Trichinella pseudospiralis</name>
    <name type="common">Parasitic roundworm</name>
    <dbReference type="NCBI Taxonomy" id="6337"/>
    <lineage>
        <taxon>Eukaryota</taxon>
        <taxon>Metazoa</taxon>
        <taxon>Ecdysozoa</taxon>
        <taxon>Nematoda</taxon>
        <taxon>Enoplea</taxon>
        <taxon>Dorylaimia</taxon>
        <taxon>Trichinellida</taxon>
        <taxon>Trichinellidae</taxon>
        <taxon>Trichinella</taxon>
    </lineage>
</organism>
<proteinExistence type="predicted"/>
<dbReference type="Proteomes" id="UP000054995">
    <property type="component" value="Unassembled WGS sequence"/>
</dbReference>
<comment type="caution">
    <text evidence="1">The sequence shown here is derived from an EMBL/GenBank/DDBJ whole genome shotgun (WGS) entry which is preliminary data.</text>
</comment>
<dbReference type="AlphaFoldDB" id="A0A0V1FYN1"/>
<protein>
    <submittedName>
        <fullName evidence="1">Uncharacterized protein</fullName>
    </submittedName>
</protein>
<sequence length="60" mass="7242">MMMHFPTRKKICFLKNVHFTYVNALLHHFFIGCNVKQEIKKILPLHQTYESYLNFIETLA</sequence>
<accession>A0A0V1FYN1</accession>
<gene>
    <name evidence="1" type="ORF">T4D_5741</name>
</gene>
<evidence type="ECO:0000313" key="1">
    <source>
        <dbReference type="EMBL" id="KRY91065.1"/>
    </source>
</evidence>
<name>A0A0V1FYN1_TRIPS</name>
<keyword evidence="2" id="KW-1185">Reference proteome</keyword>
<reference evidence="1 2" key="1">
    <citation type="submission" date="2015-01" db="EMBL/GenBank/DDBJ databases">
        <title>Evolution of Trichinella species and genotypes.</title>
        <authorList>
            <person name="Korhonen P.K."/>
            <person name="Edoardo P."/>
            <person name="Giuseppe L.R."/>
            <person name="Gasser R.B."/>
        </authorList>
    </citation>
    <scope>NUCLEOTIDE SEQUENCE [LARGE SCALE GENOMIC DNA]</scope>
    <source>
        <strain evidence="1">ISS470</strain>
    </source>
</reference>